<evidence type="ECO:0000313" key="2">
    <source>
        <dbReference type="EMBL" id="EJT79965.1"/>
    </source>
</evidence>
<dbReference type="Proteomes" id="UP000006039">
    <property type="component" value="Unassembled WGS sequence"/>
</dbReference>
<dbReference type="AlphaFoldDB" id="J3NUU1"/>
<dbReference type="EnsemblFungi" id="EJT79965">
    <property type="protein sequence ID" value="EJT79965"/>
    <property type="gene ID" value="GGTG_05047"/>
</dbReference>
<evidence type="ECO:0000256" key="1">
    <source>
        <dbReference type="SAM" id="MobiDB-lite"/>
    </source>
</evidence>
<reference evidence="3" key="4">
    <citation type="journal article" date="2015" name="G3 (Bethesda)">
        <title>Genome sequences of three phytopathogenic species of the Magnaporthaceae family of fungi.</title>
        <authorList>
            <person name="Okagaki L.H."/>
            <person name="Nunes C.C."/>
            <person name="Sailsbery J."/>
            <person name="Clay B."/>
            <person name="Brown D."/>
            <person name="John T."/>
            <person name="Oh Y."/>
            <person name="Young N."/>
            <person name="Fitzgerald M."/>
            <person name="Haas B.J."/>
            <person name="Zeng Q."/>
            <person name="Young S."/>
            <person name="Adiconis X."/>
            <person name="Fan L."/>
            <person name="Levin J.Z."/>
            <person name="Mitchell T.K."/>
            <person name="Okubara P.A."/>
            <person name="Farman M.L."/>
            <person name="Kohn L.M."/>
            <person name="Birren B."/>
            <person name="Ma L.-J."/>
            <person name="Dean R.A."/>
        </authorList>
    </citation>
    <scope>NUCLEOTIDE SEQUENCE</scope>
    <source>
        <strain evidence="3">R3-111a-1</strain>
    </source>
</reference>
<dbReference type="RefSeq" id="XP_009221110.1">
    <property type="nucleotide sequence ID" value="XM_009222846.1"/>
</dbReference>
<organism evidence="2">
    <name type="scientific">Gaeumannomyces tritici (strain R3-111a-1)</name>
    <name type="common">Wheat and barley take-all root rot fungus</name>
    <name type="synonym">Gaeumannomyces graminis var. tritici</name>
    <dbReference type="NCBI Taxonomy" id="644352"/>
    <lineage>
        <taxon>Eukaryota</taxon>
        <taxon>Fungi</taxon>
        <taxon>Dikarya</taxon>
        <taxon>Ascomycota</taxon>
        <taxon>Pezizomycotina</taxon>
        <taxon>Sordariomycetes</taxon>
        <taxon>Sordariomycetidae</taxon>
        <taxon>Magnaporthales</taxon>
        <taxon>Magnaporthaceae</taxon>
        <taxon>Gaeumannomyces</taxon>
    </lineage>
</organism>
<dbReference type="HOGENOM" id="CLU_1865233_0_0_1"/>
<reference evidence="3" key="5">
    <citation type="submission" date="2018-04" db="UniProtKB">
        <authorList>
            <consortium name="EnsemblFungi"/>
        </authorList>
    </citation>
    <scope>IDENTIFICATION</scope>
    <source>
        <strain evidence="3">R3-111a-1</strain>
    </source>
</reference>
<reference evidence="4" key="1">
    <citation type="submission" date="2010-07" db="EMBL/GenBank/DDBJ databases">
        <title>The genome sequence of Gaeumannomyces graminis var. tritici strain R3-111a-1.</title>
        <authorList>
            <consortium name="The Broad Institute Genome Sequencing Platform"/>
            <person name="Ma L.-J."/>
            <person name="Dead R."/>
            <person name="Young S."/>
            <person name="Zeng Q."/>
            <person name="Koehrsen M."/>
            <person name="Alvarado L."/>
            <person name="Berlin A."/>
            <person name="Chapman S.B."/>
            <person name="Chen Z."/>
            <person name="Freedman E."/>
            <person name="Gellesch M."/>
            <person name="Goldberg J."/>
            <person name="Griggs A."/>
            <person name="Gujja S."/>
            <person name="Heilman E.R."/>
            <person name="Heiman D."/>
            <person name="Hepburn T."/>
            <person name="Howarth C."/>
            <person name="Jen D."/>
            <person name="Larson L."/>
            <person name="Mehta T."/>
            <person name="Neiman D."/>
            <person name="Pearson M."/>
            <person name="Roberts A."/>
            <person name="Saif S."/>
            <person name="Shea T."/>
            <person name="Shenoy N."/>
            <person name="Sisk P."/>
            <person name="Stolte C."/>
            <person name="Sykes S."/>
            <person name="Walk T."/>
            <person name="White J."/>
            <person name="Yandava C."/>
            <person name="Haas B."/>
            <person name="Nusbaum C."/>
            <person name="Birren B."/>
        </authorList>
    </citation>
    <scope>NUCLEOTIDE SEQUENCE [LARGE SCALE GENOMIC DNA]</scope>
    <source>
        <strain evidence="4">R3-111a-1</strain>
    </source>
</reference>
<keyword evidence="4" id="KW-1185">Reference proteome</keyword>
<gene>
    <name evidence="3" type="primary">20345505</name>
    <name evidence="2" type="ORF">GGTG_05047</name>
</gene>
<evidence type="ECO:0000313" key="4">
    <source>
        <dbReference type="Proteomes" id="UP000006039"/>
    </source>
</evidence>
<accession>J3NUU1</accession>
<proteinExistence type="predicted"/>
<reference evidence="2" key="2">
    <citation type="submission" date="2010-07" db="EMBL/GenBank/DDBJ databases">
        <authorList>
            <consortium name="The Broad Institute Genome Sequencing Platform"/>
            <consortium name="Broad Institute Genome Sequencing Center for Infectious Disease"/>
            <person name="Ma L.-J."/>
            <person name="Dead R."/>
            <person name="Young S."/>
            <person name="Zeng Q."/>
            <person name="Koehrsen M."/>
            <person name="Alvarado L."/>
            <person name="Berlin A."/>
            <person name="Chapman S.B."/>
            <person name="Chen Z."/>
            <person name="Freedman E."/>
            <person name="Gellesch M."/>
            <person name="Goldberg J."/>
            <person name="Griggs A."/>
            <person name="Gujja S."/>
            <person name="Heilman E.R."/>
            <person name="Heiman D."/>
            <person name="Hepburn T."/>
            <person name="Howarth C."/>
            <person name="Jen D."/>
            <person name="Larson L."/>
            <person name="Mehta T."/>
            <person name="Neiman D."/>
            <person name="Pearson M."/>
            <person name="Roberts A."/>
            <person name="Saif S."/>
            <person name="Shea T."/>
            <person name="Shenoy N."/>
            <person name="Sisk P."/>
            <person name="Stolte C."/>
            <person name="Sykes S."/>
            <person name="Walk T."/>
            <person name="White J."/>
            <person name="Yandava C."/>
            <person name="Haas B."/>
            <person name="Nusbaum C."/>
            <person name="Birren B."/>
        </authorList>
    </citation>
    <scope>NUCLEOTIDE SEQUENCE</scope>
    <source>
        <strain evidence="2">R3-111a-1</strain>
    </source>
</reference>
<evidence type="ECO:0000313" key="3">
    <source>
        <dbReference type="EnsemblFungi" id="EJT79965"/>
    </source>
</evidence>
<name>J3NUU1_GAET3</name>
<feature type="region of interest" description="Disordered" evidence="1">
    <location>
        <begin position="22"/>
        <end position="53"/>
    </location>
</feature>
<sequence length="137" mass="14488">MLPRPRSAAKTLVTPIVTAGTTGRIRKRSARLQARTKPGPGARKGNASMPPRSLGLECHLAESAETMPHESRLPKASPSMYHIQVCTTTAGGCVQKREACPGSQSGPLSNAASFLVRNGRLPPMAASHQHRALLAAF</sequence>
<dbReference type="GeneID" id="20345505"/>
<dbReference type="EMBL" id="GL385396">
    <property type="protein sequence ID" value="EJT79965.1"/>
    <property type="molecule type" value="Genomic_DNA"/>
</dbReference>
<protein>
    <submittedName>
        <fullName evidence="2 3">Uncharacterized protein</fullName>
    </submittedName>
</protein>
<dbReference type="VEuPathDB" id="FungiDB:GGTG_05047"/>
<reference evidence="2" key="3">
    <citation type="submission" date="2010-09" db="EMBL/GenBank/DDBJ databases">
        <title>Annotation of Gaeumannomyces graminis var. tritici R3-111a-1.</title>
        <authorList>
            <consortium name="The Broad Institute Genome Sequencing Platform"/>
            <person name="Ma L.-J."/>
            <person name="Dead R."/>
            <person name="Young S.K."/>
            <person name="Zeng Q."/>
            <person name="Gargeya S."/>
            <person name="Fitzgerald M."/>
            <person name="Haas B."/>
            <person name="Abouelleil A."/>
            <person name="Alvarado L."/>
            <person name="Arachchi H.M."/>
            <person name="Berlin A."/>
            <person name="Brown A."/>
            <person name="Chapman S.B."/>
            <person name="Chen Z."/>
            <person name="Dunbar C."/>
            <person name="Freedman E."/>
            <person name="Gearin G."/>
            <person name="Gellesch M."/>
            <person name="Goldberg J."/>
            <person name="Griggs A."/>
            <person name="Gujja S."/>
            <person name="Heiman D."/>
            <person name="Howarth C."/>
            <person name="Larson L."/>
            <person name="Lui A."/>
            <person name="MacDonald P.J.P."/>
            <person name="Mehta T."/>
            <person name="Montmayeur A."/>
            <person name="Murphy C."/>
            <person name="Neiman D."/>
            <person name="Pearson M."/>
            <person name="Priest M."/>
            <person name="Roberts A."/>
            <person name="Saif S."/>
            <person name="Shea T."/>
            <person name="Shenoy N."/>
            <person name="Sisk P."/>
            <person name="Stolte C."/>
            <person name="Sykes S."/>
            <person name="Yandava C."/>
            <person name="Wortman J."/>
            <person name="Nusbaum C."/>
            <person name="Birren B."/>
        </authorList>
    </citation>
    <scope>NUCLEOTIDE SEQUENCE</scope>
    <source>
        <strain evidence="2">R3-111a-1</strain>
    </source>
</reference>